<dbReference type="Gene3D" id="1.10.3720.10">
    <property type="entry name" value="MetI-like"/>
    <property type="match status" value="2"/>
</dbReference>
<keyword evidence="3" id="KW-1003">Cell membrane</keyword>
<feature type="transmembrane region" description="Helical" evidence="8">
    <location>
        <begin position="492"/>
        <end position="511"/>
    </location>
</feature>
<evidence type="ECO:0000256" key="2">
    <source>
        <dbReference type="ARBA" id="ARBA00022448"/>
    </source>
</evidence>
<keyword evidence="5 8" id="KW-0812">Transmembrane</keyword>
<evidence type="ECO:0000256" key="7">
    <source>
        <dbReference type="ARBA" id="ARBA00023136"/>
    </source>
</evidence>
<feature type="transmembrane region" description="Helical" evidence="8">
    <location>
        <begin position="388"/>
        <end position="406"/>
    </location>
</feature>
<proteinExistence type="inferred from homology"/>
<feature type="transmembrane region" description="Helical" evidence="8">
    <location>
        <begin position="12"/>
        <end position="32"/>
    </location>
</feature>
<dbReference type="InterPro" id="IPR000515">
    <property type="entry name" value="MetI-like"/>
</dbReference>
<dbReference type="CDD" id="cd06261">
    <property type="entry name" value="TM_PBP2"/>
    <property type="match status" value="2"/>
</dbReference>
<dbReference type="Proteomes" id="UP000007564">
    <property type="component" value="Chromosome"/>
</dbReference>
<dbReference type="OrthoDB" id="9790211at2"/>
<evidence type="ECO:0000313" key="10">
    <source>
        <dbReference type="EMBL" id="CCJ54320.1"/>
    </source>
</evidence>
<dbReference type="HOGENOM" id="CLU_021838_1_0_4"/>
<gene>
    <name evidence="10" type="ORF">BN112_2403</name>
</gene>
<dbReference type="EMBL" id="HE965806">
    <property type="protein sequence ID" value="CCJ54320.1"/>
    <property type="molecule type" value="Genomic_DNA"/>
</dbReference>
<feature type="transmembrane region" description="Helical" evidence="8">
    <location>
        <begin position="96"/>
        <end position="124"/>
    </location>
</feature>
<feature type="transmembrane region" description="Helical" evidence="8">
    <location>
        <begin position="144"/>
        <end position="169"/>
    </location>
</feature>
<feature type="transmembrane region" description="Helical" evidence="8">
    <location>
        <begin position="63"/>
        <end position="89"/>
    </location>
</feature>
<feature type="transmembrane region" description="Helical" evidence="8">
    <location>
        <begin position="190"/>
        <end position="211"/>
    </location>
</feature>
<evidence type="ECO:0000256" key="3">
    <source>
        <dbReference type="ARBA" id="ARBA00022475"/>
    </source>
</evidence>
<name>A0A0C6P4D3_BORBO</name>
<organism evidence="10 11">
    <name type="scientific">Bordetella bronchiseptica 253</name>
    <dbReference type="NCBI Taxonomy" id="568707"/>
    <lineage>
        <taxon>Bacteria</taxon>
        <taxon>Pseudomonadati</taxon>
        <taxon>Pseudomonadota</taxon>
        <taxon>Betaproteobacteria</taxon>
        <taxon>Burkholderiales</taxon>
        <taxon>Alcaligenaceae</taxon>
        <taxon>Bordetella</taxon>
    </lineage>
</organism>
<feature type="transmembrane region" description="Helical" evidence="8">
    <location>
        <begin position="465"/>
        <end position="486"/>
    </location>
</feature>
<evidence type="ECO:0000256" key="1">
    <source>
        <dbReference type="ARBA" id="ARBA00004429"/>
    </source>
</evidence>
<feature type="transmembrane region" description="Helical" evidence="8">
    <location>
        <begin position="293"/>
        <end position="321"/>
    </location>
</feature>
<dbReference type="GeneID" id="56480287"/>
<keyword evidence="2 8" id="KW-0813">Transport</keyword>
<evidence type="ECO:0000256" key="6">
    <source>
        <dbReference type="ARBA" id="ARBA00022989"/>
    </source>
</evidence>
<dbReference type="SUPFAM" id="SSF161098">
    <property type="entry name" value="MetI-like"/>
    <property type="match status" value="2"/>
</dbReference>
<keyword evidence="4" id="KW-0997">Cell inner membrane</keyword>
<comment type="subcellular location">
    <subcellularLocation>
        <location evidence="1">Cell inner membrane</location>
        <topology evidence="1">Multi-pass membrane protein</topology>
    </subcellularLocation>
    <subcellularLocation>
        <location evidence="8">Cell membrane</location>
        <topology evidence="8">Multi-pass membrane protein</topology>
    </subcellularLocation>
</comment>
<dbReference type="GO" id="GO:0005886">
    <property type="term" value="C:plasma membrane"/>
    <property type="evidence" value="ECO:0007669"/>
    <property type="project" value="UniProtKB-SubCell"/>
</dbReference>
<dbReference type="GO" id="GO:0055085">
    <property type="term" value="P:transmembrane transport"/>
    <property type="evidence" value="ECO:0007669"/>
    <property type="project" value="InterPro"/>
</dbReference>
<sequence length="552" mass="59108">MMLGTLRRDPAWLTVAVLAVGLLGVFLVWPLVSMLAKSFVAADGSVGLAGYIRFFSEPAYREVFVNTLILGVAVTATSMLVGGSLAVVVARCSFPLAGLVAALPLVTLVIPDVVVAASWVLILGRQGLLNGWLEPLGIQLPALYSWWGLVYVMTLNNYVYAFVAVLVGMKSMDRNLEEAALSLGRPEWQVLRGVTFPLLLPSVFAGALMVFTHVIGSFGVPAILGARTPVLAVKAYNEFVSEMGGNPQMQTTMASLLVFLGAGMLLIQKLVVERRQFQMEAGRSPVARPVRGWRAMLATGSVFIVVALSLLPAVVVVVTAFTPSIGPVLRYGGFTLDHLRHALVRAPEPLYNSLFLASVATVAGVLFSVVSAYLIVKRRAALTHALDLLVMLPLTIAGTVLGIAMINSFNTGWLVLTGTWVIMALAYFLRRVPTSVRAAVGPLHNLRDSIEEASMSLGVGPIRSFFKVVLPVIMPAVVAAAVLMWVTTLSELSATVVLYFGGMNTMPIEIFQQVDSGRLALACAYSLVLLVTIFVPLAIARGIFKLKVGTIE</sequence>
<dbReference type="InterPro" id="IPR035906">
    <property type="entry name" value="MetI-like_sf"/>
</dbReference>
<dbReference type="AlphaFoldDB" id="A0A0C6P4D3"/>
<dbReference type="PANTHER" id="PTHR43357">
    <property type="entry name" value="INNER MEMBRANE ABC TRANSPORTER PERMEASE PROTEIN YDCV"/>
    <property type="match status" value="1"/>
</dbReference>
<dbReference type="PANTHER" id="PTHR43357:SF3">
    <property type="entry name" value="FE(3+)-TRANSPORT SYSTEM PERMEASE PROTEIN FBPB 2"/>
    <property type="match status" value="1"/>
</dbReference>
<evidence type="ECO:0000259" key="9">
    <source>
        <dbReference type="PROSITE" id="PS50928"/>
    </source>
</evidence>
<comment type="similarity">
    <text evidence="8">Belongs to the binding-protein-dependent transport system permease family.</text>
</comment>
<protein>
    <submittedName>
        <fullName evidence="10">Inner membrane component of ABC transporter</fullName>
    </submittedName>
</protein>
<feature type="domain" description="ABC transmembrane type-1" evidence="9">
    <location>
        <begin position="350"/>
        <end position="540"/>
    </location>
</feature>
<reference evidence="10 11" key="1">
    <citation type="journal article" date="2012" name="BMC Genomics">
        <title>Comparative genomics of the classical Bordetella subspecies: the evolution and exchange of virulence-associated diversity amongst closely related pathogens.</title>
        <authorList>
            <person name="Park J."/>
            <person name="Zhang Y."/>
            <person name="Buboltz A.M."/>
            <person name="Zhang X."/>
            <person name="Schuster S.C."/>
            <person name="Ahuja U."/>
            <person name="Liu M."/>
            <person name="Miller J.F."/>
            <person name="Sebaihia M."/>
            <person name="Bentley S.D."/>
            <person name="Parkhill J."/>
            <person name="Harvill E.T."/>
        </authorList>
    </citation>
    <scope>NUCLEOTIDE SEQUENCE [LARGE SCALE GENOMIC DNA]</scope>
    <source>
        <strain evidence="10 11">253</strain>
    </source>
</reference>
<evidence type="ECO:0000256" key="4">
    <source>
        <dbReference type="ARBA" id="ARBA00022519"/>
    </source>
</evidence>
<feature type="transmembrane region" description="Helical" evidence="8">
    <location>
        <begin position="253"/>
        <end position="272"/>
    </location>
</feature>
<accession>A0A0C6P4D3</accession>
<keyword evidence="7 8" id="KW-0472">Membrane</keyword>
<evidence type="ECO:0000313" key="11">
    <source>
        <dbReference type="Proteomes" id="UP000007564"/>
    </source>
</evidence>
<dbReference type="RefSeq" id="WP_003808776.1">
    <property type="nucleotide sequence ID" value="NC_019382.1"/>
</dbReference>
<keyword evidence="6 8" id="KW-1133">Transmembrane helix</keyword>
<dbReference type="PROSITE" id="PS50928">
    <property type="entry name" value="ABC_TM1"/>
    <property type="match status" value="2"/>
</dbReference>
<feature type="transmembrane region" description="Helical" evidence="8">
    <location>
        <begin position="354"/>
        <end position="376"/>
    </location>
</feature>
<evidence type="ECO:0000256" key="8">
    <source>
        <dbReference type="RuleBase" id="RU363032"/>
    </source>
</evidence>
<feature type="domain" description="ABC transmembrane type-1" evidence="9">
    <location>
        <begin position="64"/>
        <end position="268"/>
    </location>
</feature>
<feature type="transmembrane region" description="Helical" evidence="8">
    <location>
        <begin position="523"/>
        <end position="544"/>
    </location>
</feature>
<dbReference type="KEGG" id="bbh:BN112_2403"/>
<feature type="transmembrane region" description="Helical" evidence="8">
    <location>
        <begin position="412"/>
        <end position="429"/>
    </location>
</feature>
<evidence type="ECO:0000256" key="5">
    <source>
        <dbReference type="ARBA" id="ARBA00022692"/>
    </source>
</evidence>
<dbReference type="Pfam" id="PF00528">
    <property type="entry name" value="BPD_transp_1"/>
    <property type="match status" value="2"/>
</dbReference>